<dbReference type="EMBL" id="VSWD01000001">
    <property type="protein sequence ID" value="KAK3108286.1"/>
    <property type="molecule type" value="Genomic_DNA"/>
</dbReference>
<dbReference type="AlphaFoldDB" id="A0AA88YLR1"/>
<accession>A0AA88YLR1</accession>
<feature type="region of interest" description="Disordered" evidence="1">
    <location>
        <begin position="1"/>
        <end position="42"/>
    </location>
</feature>
<protein>
    <submittedName>
        <fullName evidence="3">Uncharacterized protein</fullName>
    </submittedName>
</protein>
<dbReference type="Proteomes" id="UP001186944">
    <property type="component" value="Unassembled WGS sequence"/>
</dbReference>
<feature type="compositionally biased region" description="Polar residues" evidence="1">
    <location>
        <begin position="196"/>
        <end position="210"/>
    </location>
</feature>
<evidence type="ECO:0000256" key="2">
    <source>
        <dbReference type="SAM" id="Phobius"/>
    </source>
</evidence>
<proteinExistence type="predicted"/>
<gene>
    <name evidence="3" type="ORF">FSP39_004905</name>
</gene>
<sequence>MKHKGLHINQRDQWATGADLGRPSATEIAEDETTPPDHTSTVMNTYMATDGKDSSTKSENITGKSTLKNDGHRGLIIGIVLAICAALVITGLVLFVTYRQKRKRKVYFNDTKKEPFLDTEIVQPDSLAFENTDMVITSDVADEGTKIPMSALAANDGTDMKTNGNSDMDTTVEDRHKDNAESESKETQIDEDRDTTNILQKFTNKQGSTSSEEDDTKIIDGKDTATEGNGMKISADTETNTNEGKTPP</sequence>
<evidence type="ECO:0000256" key="1">
    <source>
        <dbReference type="SAM" id="MobiDB-lite"/>
    </source>
</evidence>
<organism evidence="3 4">
    <name type="scientific">Pinctada imbricata</name>
    <name type="common">Atlantic pearl-oyster</name>
    <name type="synonym">Pinctada martensii</name>
    <dbReference type="NCBI Taxonomy" id="66713"/>
    <lineage>
        <taxon>Eukaryota</taxon>
        <taxon>Metazoa</taxon>
        <taxon>Spiralia</taxon>
        <taxon>Lophotrochozoa</taxon>
        <taxon>Mollusca</taxon>
        <taxon>Bivalvia</taxon>
        <taxon>Autobranchia</taxon>
        <taxon>Pteriomorphia</taxon>
        <taxon>Pterioida</taxon>
        <taxon>Pterioidea</taxon>
        <taxon>Pteriidae</taxon>
        <taxon>Pinctada</taxon>
    </lineage>
</organism>
<reference evidence="3" key="1">
    <citation type="submission" date="2019-08" db="EMBL/GenBank/DDBJ databases">
        <title>The improved chromosome-level genome for the pearl oyster Pinctada fucata martensii using PacBio sequencing and Hi-C.</title>
        <authorList>
            <person name="Zheng Z."/>
        </authorList>
    </citation>
    <scope>NUCLEOTIDE SEQUENCE</scope>
    <source>
        <strain evidence="3">ZZ-2019</strain>
        <tissue evidence="3">Adductor muscle</tissue>
    </source>
</reference>
<feature type="compositionally biased region" description="Polar residues" evidence="1">
    <location>
        <begin position="236"/>
        <end position="248"/>
    </location>
</feature>
<keyword evidence="2" id="KW-0812">Transmembrane</keyword>
<evidence type="ECO:0000313" key="3">
    <source>
        <dbReference type="EMBL" id="KAK3108286.1"/>
    </source>
</evidence>
<feature type="compositionally biased region" description="Basic and acidic residues" evidence="1">
    <location>
        <begin position="172"/>
        <end position="190"/>
    </location>
</feature>
<feature type="compositionally biased region" description="Basic and acidic residues" evidence="1">
    <location>
        <begin position="216"/>
        <end position="225"/>
    </location>
</feature>
<comment type="caution">
    <text evidence="3">The sequence shown here is derived from an EMBL/GenBank/DDBJ whole genome shotgun (WGS) entry which is preliminary data.</text>
</comment>
<feature type="region of interest" description="Disordered" evidence="1">
    <location>
        <begin position="151"/>
        <end position="248"/>
    </location>
</feature>
<keyword evidence="2" id="KW-1133">Transmembrane helix</keyword>
<keyword evidence="4" id="KW-1185">Reference proteome</keyword>
<feature type="transmembrane region" description="Helical" evidence="2">
    <location>
        <begin position="75"/>
        <end position="98"/>
    </location>
</feature>
<keyword evidence="2" id="KW-0472">Membrane</keyword>
<dbReference type="CDD" id="cd12087">
    <property type="entry name" value="TM_EGFR-like"/>
    <property type="match status" value="1"/>
</dbReference>
<feature type="compositionally biased region" description="Polar residues" evidence="1">
    <location>
        <begin position="160"/>
        <end position="169"/>
    </location>
</feature>
<name>A0AA88YLR1_PINIB</name>
<evidence type="ECO:0000313" key="4">
    <source>
        <dbReference type="Proteomes" id="UP001186944"/>
    </source>
</evidence>